<dbReference type="Pfam" id="PF22043">
    <property type="entry name" value="DUF6935"/>
    <property type="match status" value="1"/>
</dbReference>
<protein>
    <submittedName>
        <fullName evidence="3">D-methionine transport system substrate-binding protein</fullName>
    </submittedName>
</protein>
<keyword evidence="1" id="KW-0732">Signal</keyword>
<feature type="domain" description="DUF6935" evidence="2">
    <location>
        <begin position="67"/>
        <end position="236"/>
    </location>
</feature>
<sequence length="250" mass="28517">MKTTKLINVLILAIALVISFSACKKATQDFVEEKVPADNASITGTLAGKINHDELDMSDKASCTFDRFPWTVAKFQELQAQVSTEPQGAVTMVLIAMEIYRKYPVFGEKCLYLATTENEHDPNKPGRMSKDRIMHRLSELLRGKDEYYARPYQVAAYLKGAHQQNGYIPEKPYTVEVEAMNSNYEYNSKMDAKFIQYYVLTGGKDSGKDIIRVIKPWDSKYFLVDNFPGLYSQVKELPGSKTWDDNMFIK</sequence>
<gene>
    <name evidence="3" type="ORF">F5613_001326</name>
</gene>
<name>A0A8E2A1S9_9PORP</name>
<dbReference type="RefSeq" id="WP_179399154.1">
    <property type="nucleotide sequence ID" value="NZ_JACCCY010000002.1"/>
</dbReference>
<evidence type="ECO:0000313" key="4">
    <source>
        <dbReference type="Proteomes" id="UP000574332"/>
    </source>
</evidence>
<organism evidence="3 4">
    <name type="scientific">Macellibacteroides fermentans</name>
    <dbReference type="NCBI Taxonomy" id="879969"/>
    <lineage>
        <taxon>Bacteria</taxon>
        <taxon>Pseudomonadati</taxon>
        <taxon>Bacteroidota</taxon>
        <taxon>Bacteroidia</taxon>
        <taxon>Bacteroidales</taxon>
        <taxon>Porphyromonadaceae</taxon>
        <taxon>Macellibacteroides</taxon>
    </lineage>
</organism>
<feature type="signal peptide" evidence="1">
    <location>
        <begin position="1"/>
        <end position="24"/>
    </location>
</feature>
<comment type="caution">
    <text evidence="3">The sequence shown here is derived from an EMBL/GenBank/DDBJ whole genome shotgun (WGS) entry which is preliminary data.</text>
</comment>
<evidence type="ECO:0000259" key="2">
    <source>
        <dbReference type="Pfam" id="PF22043"/>
    </source>
</evidence>
<dbReference type="EMBL" id="JACCCY010000002">
    <property type="protein sequence ID" value="NYI49248.1"/>
    <property type="molecule type" value="Genomic_DNA"/>
</dbReference>
<dbReference type="AlphaFoldDB" id="A0A8E2A1S9"/>
<keyword evidence="4" id="KW-1185">Reference proteome</keyword>
<accession>A0A8E2A1S9</accession>
<proteinExistence type="predicted"/>
<feature type="chain" id="PRO_5034614781" evidence="1">
    <location>
        <begin position="25"/>
        <end position="250"/>
    </location>
</feature>
<dbReference type="PROSITE" id="PS51257">
    <property type="entry name" value="PROKAR_LIPOPROTEIN"/>
    <property type="match status" value="1"/>
</dbReference>
<evidence type="ECO:0000313" key="3">
    <source>
        <dbReference type="EMBL" id="NYI49248.1"/>
    </source>
</evidence>
<dbReference type="Proteomes" id="UP000574332">
    <property type="component" value="Unassembled WGS sequence"/>
</dbReference>
<reference evidence="3 4" key="1">
    <citation type="submission" date="2020-07" db="EMBL/GenBank/DDBJ databases">
        <title>Genomic Encyclopedia of Type Strains, Phase IV (KMG-IV): sequencing the most valuable type-strain genomes for metagenomic binning, comparative biology and taxonomic classification.</title>
        <authorList>
            <person name="Goeker M."/>
        </authorList>
    </citation>
    <scope>NUCLEOTIDE SEQUENCE [LARGE SCALE GENOMIC DNA]</scope>
    <source>
        <strain evidence="3 4">DSM 23697</strain>
    </source>
</reference>
<evidence type="ECO:0000256" key="1">
    <source>
        <dbReference type="SAM" id="SignalP"/>
    </source>
</evidence>
<dbReference type="InterPro" id="IPR053907">
    <property type="entry name" value="DUF6935"/>
</dbReference>